<name>A0A9P6XII8_RHIOR</name>
<reference evidence="16" key="1">
    <citation type="journal article" date="2020" name="Microb. Genom.">
        <title>Genetic diversity of clinical and environmental Mucorales isolates obtained from an investigation of mucormycosis cases among solid organ transplant recipients.</title>
        <authorList>
            <person name="Nguyen M.H."/>
            <person name="Kaul D."/>
            <person name="Muto C."/>
            <person name="Cheng S.J."/>
            <person name="Richter R.A."/>
            <person name="Bruno V.M."/>
            <person name="Liu G."/>
            <person name="Beyhan S."/>
            <person name="Sundermann A.J."/>
            <person name="Mounaud S."/>
            <person name="Pasculle A.W."/>
            <person name="Nierman W.C."/>
            <person name="Driscoll E."/>
            <person name="Cumbie R."/>
            <person name="Clancy C.J."/>
            <person name="Dupont C.L."/>
        </authorList>
    </citation>
    <scope>NUCLEOTIDE SEQUENCE</scope>
    <source>
        <strain evidence="16">GL11</strain>
    </source>
</reference>
<evidence type="ECO:0000256" key="2">
    <source>
        <dbReference type="ARBA" id="ARBA00006792"/>
    </source>
</evidence>
<dbReference type="Pfam" id="PF02891">
    <property type="entry name" value="zf-MIZ"/>
    <property type="match status" value="1"/>
</dbReference>
<dbReference type="GO" id="GO:0061617">
    <property type="term" value="C:MICOS complex"/>
    <property type="evidence" value="ECO:0007669"/>
    <property type="project" value="UniProtKB-UniRule"/>
</dbReference>
<dbReference type="PANTHER" id="PTHR10782">
    <property type="entry name" value="ZINC FINGER MIZ DOMAIN-CONTAINING PROTEIN"/>
    <property type="match status" value="1"/>
</dbReference>
<evidence type="ECO:0000256" key="8">
    <source>
        <dbReference type="ARBA" id="ARBA00022989"/>
    </source>
</evidence>
<keyword evidence="17" id="KW-1185">Reference proteome</keyword>
<keyword evidence="10" id="KW-0472">Membrane</keyword>
<evidence type="ECO:0000313" key="16">
    <source>
        <dbReference type="EMBL" id="KAG1314533.1"/>
    </source>
</evidence>
<keyword evidence="6 11" id="KW-0999">Mitochondrion inner membrane</keyword>
<dbReference type="GO" id="GO:0061665">
    <property type="term" value="F:SUMO ligase activity"/>
    <property type="evidence" value="ECO:0007669"/>
    <property type="project" value="TreeGrafter"/>
</dbReference>
<comment type="subunit">
    <text evidence="11">Component of the mitochondrial contact site and cristae organizing system (MICOS) complex.</text>
</comment>
<dbReference type="AlphaFoldDB" id="A0A9P6XII8"/>
<feature type="domain" description="ZMIZ1 N-terminal" evidence="14">
    <location>
        <begin position="43"/>
        <end position="132"/>
    </location>
</feature>
<feature type="domain" description="SP-RING-type" evidence="13">
    <location>
        <begin position="724"/>
        <end position="760"/>
    </location>
</feature>
<dbReference type="PANTHER" id="PTHR10782:SF4">
    <property type="entry name" value="TONALLI, ISOFORM E"/>
    <property type="match status" value="1"/>
</dbReference>
<dbReference type="Proteomes" id="UP000716291">
    <property type="component" value="Unassembled WGS sequence"/>
</dbReference>
<protein>
    <recommendedName>
        <fullName evidence="11">MICOS complex subunit MIC10</fullName>
    </recommendedName>
</protein>
<dbReference type="Pfam" id="PF25527">
    <property type="entry name" value="GBD-like_ZMIZ1_ZMIZ2"/>
    <property type="match status" value="1"/>
</dbReference>
<evidence type="ECO:0000256" key="5">
    <source>
        <dbReference type="ARBA" id="ARBA00022771"/>
    </source>
</evidence>
<sequence>MLSNGIESPKGSSNVSNTQSINKQTLNISTPEARPDYQNSHCNQNDLRFKQIEEELRNIASYGSACDELLSWMSDNLVYDQIYEKALLRCLVTIRERATSFGVWSGLQILKKASENCGKLSSEAQKTIGELYAGLSSLIKKEKLGKQNTPSSEPVNKFNPTPSAYHNSAQLLTTNCDKTAKSTLNDVSLPAESTKNQSNSPAQSNTSSPVLQNNFNTSNKYNQRSTAYRSPSGRPPQTAFTNSPQFTPITSAQSHQAIYPKQFVQPLAATSAHYSPKIMNKQTQNQQSVNTHAAYIIPVSPTQPLHIPQQQTKTHLYGQQHPQASYGQRLAQSVASSAQSSPNVSQPAYQPQALQAQHQSNQQAPLKKTKQQLEQEQQSFLQQYLQQQAQERLRQQQKQLLQQLAQQQTQQQQAQLHLKQQIQQFMLQQAQMQAQITVANPQDSLTLQNTTSVQRTQEMQAVANHLQAATTTQLNNSSANSNSLSTPHSYNSSVNNQFITSSASKKRPLTFHLPNISQPIYDQLVLPKTNDLNQSKDENDPKDLALYARPCHKLLGPFNLSHGQRITDKQFYIGHNYFTRIYNENNNRVIDKSKQPLMFVFTAWHTKSASQKVDWPDKLDVEVNGRRIQLERKKPIAGRRNAYMGKDKPYDLKDVLREGINVLRLLQNDCACSYEFCVHLIVRDSENLIIEKARNNPVTIEEGRAMVAKLLGNYDDEEITIKQTSIKGVECNHIDSFDLHDYLELNKTIFPNWECPICNKKCPPASIRHDLFFDQILKSLPTKAAEIEFKGSNGDIRIIKEDDDYDNDELIDDDNIKKEDETANDIQRVENTAEVIDLISDDEDDDTNATSPALIMSTENKIPSEEILAQKWDRAISNFIVKTGLGLSAGIVASALLFKKRTWPIAITTGWGFGVAYADAQRIFHPSNVPGAKFEKEKPFA</sequence>
<evidence type="ECO:0000256" key="7">
    <source>
        <dbReference type="ARBA" id="ARBA00022833"/>
    </source>
</evidence>
<comment type="similarity">
    <text evidence="2 11">Belongs to the MICOS complex subunit Mic10 family.</text>
</comment>
<keyword evidence="3" id="KW-0812">Transmembrane</keyword>
<evidence type="ECO:0000259" key="15">
    <source>
        <dbReference type="Pfam" id="PF25527"/>
    </source>
</evidence>
<proteinExistence type="inferred from homology"/>
<keyword evidence="8" id="KW-1133">Transmembrane helix</keyword>
<feature type="compositionally biased region" description="Polar residues" evidence="12">
    <location>
        <begin position="146"/>
        <end position="166"/>
    </location>
</feature>
<evidence type="ECO:0000256" key="6">
    <source>
        <dbReference type="ARBA" id="ARBA00022792"/>
    </source>
</evidence>
<dbReference type="Gene3D" id="3.30.40.10">
    <property type="entry name" value="Zinc/RING finger domain, C3HC4 (zinc finger)"/>
    <property type="match status" value="1"/>
</dbReference>
<keyword evidence="9 11" id="KW-0496">Mitochondrion</keyword>
<organism evidence="16 17">
    <name type="scientific">Rhizopus oryzae</name>
    <name type="common">Mucormycosis agent</name>
    <name type="synonym">Rhizopus arrhizus var. delemar</name>
    <dbReference type="NCBI Taxonomy" id="64495"/>
    <lineage>
        <taxon>Eukaryota</taxon>
        <taxon>Fungi</taxon>
        <taxon>Fungi incertae sedis</taxon>
        <taxon>Mucoromycota</taxon>
        <taxon>Mucoromycotina</taxon>
        <taxon>Mucoromycetes</taxon>
        <taxon>Mucorales</taxon>
        <taxon>Mucorineae</taxon>
        <taxon>Rhizopodaceae</taxon>
        <taxon>Rhizopus</taxon>
    </lineage>
</organism>
<evidence type="ECO:0000256" key="4">
    <source>
        <dbReference type="ARBA" id="ARBA00022723"/>
    </source>
</evidence>
<feature type="compositionally biased region" description="Polar residues" evidence="12">
    <location>
        <begin position="238"/>
        <end position="247"/>
    </location>
</feature>
<evidence type="ECO:0000313" key="17">
    <source>
        <dbReference type="Proteomes" id="UP000716291"/>
    </source>
</evidence>
<keyword evidence="4" id="KW-0479">Metal-binding</keyword>
<evidence type="ECO:0000256" key="3">
    <source>
        <dbReference type="ARBA" id="ARBA00022692"/>
    </source>
</evidence>
<evidence type="ECO:0000259" key="14">
    <source>
        <dbReference type="Pfam" id="PF18028"/>
    </source>
</evidence>
<accession>A0A9P6XII8</accession>
<dbReference type="EMBL" id="JAANQT010000104">
    <property type="protein sequence ID" value="KAG1314533.1"/>
    <property type="molecule type" value="Genomic_DNA"/>
</dbReference>
<gene>
    <name evidence="16" type="ORF">G6F64_001389</name>
</gene>
<dbReference type="InterPro" id="IPR007512">
    <property type="entry name" value="Mic10"/>
</dbReference>
<comment type="caution">
    <text evidence="16">The sequence shown here is derived from an EMBL/GenBank/DDBJ whole genome shotgun (WGS) entry which is preliminary data.</text>
</comment>
<dbReference type="Pfam" id="PF18028">
    <property type="entry name" value="Zmiz1_N"/>
    <property type="match status" value="1"/>
</dbReference>
<dbReference type="InterPro" id="IPR057847">
    <property type="entry name" value="ZMIZ1/ZMIZ2_GBD-like"/>
</dbReference>
<keyword evidence="7" id="KW-0862">Zinc</keyword>
<feature type="domain" description="ZMIZ1/ZMIZ2 GBD-like" evidence="15">
    <location>
        <begin position="554"/>
        <end position="685"/>
    </location>
</feature>
<evidence type="ECO:0000256" key="10">
    <source>
        <dbReference type="ARBA" id="ARBA00023136"/>
    </source>
</evidence>
<feature type="region of interest" description="Disordered" evidence="12">
    <location>
        <begin position="1"/>
        <end position="21"/>
    </location>
</feature>
<evidence type="ECO:0000259" key="13">
    <source>
        <dbReference type="Pfam" id="PF02891"/>
    </source>
</evidence>
<evidence type="ECO:0000256" key="11">
    <source>
        <dbReference type="RuleBase" id="RU363011"/>
    </source>
</evidence>
<evidence type="ECO:0000256" key="9">
    <source>
        <dbReference type="ARBA" id="ARBA00023128"/>
    </source>
</evidence>
<comment type="function">
    <text evidence="1 11">Component of the MICOS complex, a large protein complex of the mitochondrial inner membrane that plays crucial roles in the maintenance of crista junctions, inner membrane architecture, and formation of contact sites to the outer membrane.</text>
</comment>
<feature type="region of interest" description="Disordered" evidence="12">
    <location>
        <begin position="144"/>
        <end position="166"/>
    </location>
</feature>
<keyword evidence="5" id="KW-0863">Zinc-finger</keyword>
<feature type="region of interest" description="Disordered" evidence="12">
    <location>
        <begin position="190"/>
        <end position="247"/>
    </location>
</feature>
<feature type="region of interest" description="Disordered" evidence="12">
    <location>
        <begin position="308"/>
        <end position="371"/>
    </location>
</feature>
<feature type="compositionally biased region" description="Low complexity" evidence="12">
    <location>
        <begin position="331"/>
        <end position="365"/>
    </location>
</feature>
<dbReference type="InterPro" id="IPR040797">
    <property type="entry name" value="ZMIZ1_N"/>
</dbReference>
<dbReference type="Pfam" id="PF04418">
    <property type="entry name" value="DUF543"/>
    <property type="match status" value="1"/>
</dbReference>
<dbReference type="InterPro" id="IPR004181">
    <property type="entry name" value="Znf_MIZ"/>
</dbReference>
<feature type="compositionally biased region" description="Polar residues" evidence="12">
    <location>
        <begin position="190"/>
        <end position="229"/>
    </location>
</feature>
<comment type="subcellular location">
    <subcellularLocation>
        <location evidence="11">Mitochondrion inner membrane</location>
        <topology evidence="11">Single-pass membrane protein</topology>
    </subcellularLocation>
</comment>
<evidence type="ECO:0000256" key="12">
    <source>
        <dbReference type="SAM" id="MobiDB-lite"/>
    </source>
</evidence>
<dbReference type="InterPro" id="IPR013083">
    <property type="entry name" value="Znf_RING/FYVE/PHD"/>
</dbReference>
<dbReference type="GO" id="GO:0016925">
    <property type="term" value="P:protein sumoylation"/>
    <property type="evidence" value="ECO:0007669"/>
    <property type="project" value="TreeGrafter"/>
</dbReference>
<evidence type="ECO:0000256" key="1">
    <source>
        <dbReference type="ARBA" id="ARBA00002689"/>
    </source>
</evidence>
<dbReference type="GO" id="GO:0000785">
    <property type="term" value="C:chromatin"/>
    <property type="evidence" value="ECO:0007669"/>
    <property type="project" value="TreeGrafter"/>
</dbReference>
<dbReference type="OrthoDB" id="27975at2759"/>
<dbReference type="GO" id="GO:0008270">
    <property type="term" value="F:zinc ion binding"/>
    <property type="evidence" value="ECO:0007669"/>
    <property type="project" value="UniProtKB-KW"/>
</dbReference>